<feature type="transmembrane region" description="Helical" evidence="6">
    <location>
        <begin position="168"/>
        <end position="187"/>
    </location>
</feature>
<dbReference type="HOGENOM" id="CLU_004495_2_1_1"/>
<evidence type="ECO:0000313" key="7">
    <source>
        <dbReference type="EMBL" id="EXJ81954.1"/>
    </source>
</evidence>
<dbReference type="PANTHER" id="PTHR45649">
    <property type="entry name" value="AMINO-ACID PERMEASE BAT1"/>
    <property type="match status" value="1"/>
</dbReference>
<dbReference type="OrthoDB" id="3900342at2759"/>
<gene>
    <name evidence="7" type="ORF">A1O1_08021</name>
</gene>
<evidence type="ECO:0000256" key="4">
    <source>
        <dbReference type="ARBA" id="ARBA00022989"/>
    </source>
</evidence>
<evidence type="ECO:0000256" key="1">
    <source>
        <dbReference type="ARBA" id="ARBA00004141"/>
    </source>
</evidence>
<comment type="subcellular location">
    <subcellularLocation>
        <location evidence="1">Membrane</location>
        <topology evidence="1">Multi-pass membrane protein</topology>
    </subcellularLocation>
</comment>
<dbReference type="Pfam" id="PF13520">
    <property type="entry name" value="AA_permease_2"/>
    <property type="match status" value="1"/>
</dbReference>
<protein>
    <recommendedName>
        <fullName evidence="9">Choline transporter</fullName>
    </recommendedName>
</protein>
<accession>W9YI40</accession>
<feature type="transmembrane region" description="Helical" evidence="6">
    <location>
        <begin position="455"/>
        <end position="477"/>
    </location>
</feature>
<feature type="transmembrane region" description="Helical" evidence="6">
    <location>
        <begin position="124"/>
        <end position="148"/>
    </location>
</feature>
<evidence type="ECO:0000256" key="2">
    <source>
        <dbReference type="ARBA" id="ARBA00022448"/>
    </source>
</evidence>
<keyword evidence="4 6" id="KW-1133">Transmembrane helix</keyword>
<dbReference type="PANTHER" id="PTHR45649:SF27">
    <property type="entry name" value="CHOLINE TRANSPORTER (EUROFUNG)"/>
    <property type="match status" value="1"/>
</dbReference>
<proteinExistence type="predicted"/>
<dbReference type="InterPro" id="IPR004840">
    <property type="entry name" value="Amino_acid_permease_CS"/>
</dbReference>
<organism evidence="7 8">
    <name type="scientific">Capronia coronata CBS 617.96</name>
    <dbReference type="NCBI Taxonomy" id="1182541"/>
    <lineage>
        <taxon>Eukaryota</taxon>
        <taxon>Fungi</taxon>
        <taxon>Dikarya</taxon>
        <taxon>Ascomycota</taxon>
        <taxon>Pezizomycotina</taxon>
        <taxon>Eurotiomycetes</taxon>
        <taxon>Chaetothyriomycetidae</taxon>
        <taxon>Chaetothyriales</taxon>
        <taxon>Herpotrichiellaceae</taxon>
        <taxon>Capronia</taxon>
    </lineage>
</organism>
<dbReference type="GO" id="GO:0006865">
    <property type="term" value="P:amino acid transport"/>
    <property type="evidence" value="ECO:0007669"/>
    <property type="project" value="InterPro"/>
</dbReference>
<evidence type="ECO:0000256" key="5">
    <source>
        <dbReference type="ARBA" id="ARBA00023136"/>
    </source>
</evidence>
<keyword evidence="3 6" id="KW-0812">Transmembrane</keyword>
<feature type="transmembrane region" description="Helical" evidence="6">
    <location>
        <begin position="386"/>
        <end position="406"/>
    </location>
</feature>
<feature type="transmembrane region" description="Helical" evidence="6">
    <location>
        <begin position="43"/>
        <end position="71"/>
    </location>
</feature>
<keyword evidence="5 6" id="KW-0472">Membrane</keyword>
<name>W9YI40_9EURO</name>
<evidence type="ECO:0000256" key="6">
    <source>
        <dbReference type="SAM" id="Phobius"/>
    </source>
</evidence>
<dbReference type="EMBL" id="AMWN01000007">
    <property type="protein sequence ID" value="EXJ81954.1"/>
    <property type="molecule type" value="Genomic_DNA"/>
</dbReference>
<feature type="transmembrane region" description="Helical" evidence="6">
    <location>
        <begin position="282"/>
        <end position="305"/>
    </location>
</feature>
<feature type="transmembrane region" description="Helical" evidence="6">
    <location>
        <begin position="412"/>
        <end position="434"/>
    </location>
</feature>
<dbReference type="PIRSF" id="PIRSF006060">
    <property type="entry name" value="AA_transporter"/>
    <property type="match status" value="1"/>
</dbReference>
<dbReference type="InterPro" id="IPR002293">
    <property type="entry name" value="AA/rel_permease1"/>
</dbReference>
<feature type="transmembrane region" description="Helical" evidence="6">
    <location>
        <begin position="77"/>
        <end position="103"/>
    </location>
</feature>
<dbReference type="GeneID" id="19162874"/>
<feature type="transmembrane region" description="Helical" evidence="6">
    <location>
        <begin position="489"/>
        <end position="505"/>
    </location>
</feature>
<feature type="transmembrane region" description="Helical" evidence="6">
    <location>
        <begin position="241"/>
        <end position="261"/>
    </location>
</feature>
<dbReference type="Gene3D" id="1.20.1740.10">
    <property type="entry name" value="Amino acid/polyamine transporter I"/>
    <property type="match status" value="1"/>
</dbReference>
<comment type="caution">
    <text evidence="7">The sequence shown here is derived from an EMBL/GenBank/DDBJ whole genome shotgun (WGS) entry which is preliminary data.</text>
</comment>
<dbReference type="GO" id="GO:0016020">
    <property type="term" value="C:membrane"/>
    <property type="evidence" value="ECO:0007669"/>
    <property type="project" value="UniProtKB-SubCell"/>
</dbReference>
<dbReference type="RefSeq" id="XP_007727075.1">
    <property type="nucleotide sequence ID" value="XM_007728885.1"/>
</dbReference>
<keyword evidence="8" id="KW-1185">Reference proteome</keyword>
<feature type="transmembrane region" description="Helical" evidence="6">
    <location>
        <begin position="334"/>
        <end position="355"/>
    </location>
</feature>
<sequence>MASTLKEKPAALDSATAADESHASSAEVVINASGHVQELERNFGLLSIIGVAVVTGNTWAALAGTITVAIYNGGAPGVIFEFIVVSVMYWFIGASIAELSSAVPSAGGVYHWASLTPAPRYQRICGWFAGWWNFLGWVFGVASLSSVLGNQLVSMYGLFRPEFVPQKWNAFVAYIIMTWLCCFFVLLGNKALPMSNIVGMALSLAGVFISIMVCAIMPSQTGAGYASSDFVWSDYENETGISSPGFVFLAGMLNGAFAVGTTDSVTHMAEEIPNPGRNIPKAIFFQCAIGFFTTLCFLIALFYSVTDLDEIYASVLPFPLAEFYRQATGSAGGALGLLIVIFLPCVSCTIACYLTSGRIYWAMARDEATPFSNIFGKINHTWHNPFNSTVLVGVLSTILGCIQVGSTTAFNAFVGSAVVLLTASYVAAILPHLMTRRSRLVPVSHSIQSFGRVELTIHPPGCAYIIVFIVIFCYPYSMPVTAQNMNYSSVLIGGSTIFIGIWYVIRGRRGYRGPQVLASMAST</sequence>
<reference evidence="7 8" key="1">
    <citation type="submission" date="2013-03" db="EMBL/GenBank/DDBJ databases">
        <title>The Genome Sequence of Capronia coronata CBS 617.96.</title>
        <authorList>
            <consortium name="The Broad Institute Genomics Platform"/>
            <person name="Cuomo C."/>
            <person name="de Hoog S."/>
            <person name="Gorbushina A."/>
            <person name="Walker B."/>
            <person name="Young S.K."/>
            <person name="Zeng Q."/>
            <person name="Gargeya S."/>
            <person name="Fitzgerald M."/>
            <person name="Haas B."/>
            <person name="Abouelleil A."/>
            <person name="Allen A.W."/>
            <person name="Alvarado L."/>
            <person name="Arachchi H.M."/>
            <person name="Berlin A.M."/>
            <person name="Chapman S.B."/>
            <person name="Gainer-Dewar J."/>
            <person name="Goldberg J."/>
            <person name="Griggs A."/>
            <person name="Gujja S."/>
            <person name="Hansen M."/>
            <person name="Howarth C."/>
            <person name="Imamovic A."/>
            <person name="Ireland A."/>
            <person name="Larimer J."/>
            <person name="McCowan C."/>
            <person name="Murphy C."/>
            <person name="Pearson M."/>
            <person name="Poon T.W."/>
            <person name="Priest M."/>
            <person name="Roberts A."/>
            <person name="Saif S."/>
            <person name="Shea T."/>
            <person name="Sisk P."/>
            <person name="Sykes S."/>
            <person name="Wortman J."/>
            <person name="Nusbaum C."/>
            <person name="Birren B."/>
        </authorList>
    </citation>
    <scope>NUCLEOTIDE SEQUENCE [LARGE SCALE GENOMIC DNA]</scope>
    <source>
        <strain evidence="7 8">CBS 617.96</strain>
    </source>
</reference>
<dbReference type="AlphaFoldDB" id="W9YI40"/>
<evidence type="ECO:0000256" key="3">
    <source>
        <dbReference type="ARBA" id="ARBA00022692"/>
    </source>
</evidence>
<dbReference type="STRING" id="1182541.W9YI40"/>
<dbReference type="eggNOG" id="KOG1289">
    <property type="taxonomic scope" value="Eukaryota"/>
</dbReference>
<evidence type="ECO:0000313" key="8">
    <source>
        <dbReference type="Proteomes" id="UP000019484"/>
    </source>
</evidence>
<dbReference type="PROSITE" id="PS00218">
    <property type="entry name" value="AMINO_ACID_PERMEASE_1"/>
    <property type="match status" value="1"/>
</dbReference>
<dbReference type="GO" id="GO:0022857">
    <property type="term" value="F:transmembrane transporter activity"/>
    <property type="evidence" value="ECO:0007669"/>
    <property type="project" value="InterPro"/>
</dbReference>
<evidence type="ECO:0008006" key="9">
    <source>
        <dbReference type="Google" id="ProtNLM"/>
    </source>
</evidence>
<keyword evidence="2" id="KW-0813">Transport</keyword>
<feature type="transmembrane region" description="Helical" evidence="6">
    <location>
        <begin position="199"/>
        <end position="221"/>
    </location>
</feature>
<dbReference type="Proteomes" id="UP000019484">
    <property type="component" value="Unassembled WGS sequence"/>
</dbReference>